<dbReference type="EMBL" id="SPNW01000038">
    <property type="protein sequence ID" value="TIA88427.1"/>
    <property type="molecule type" value="Genomic_DNA"/>
</dbReference>
<accession>A0A4T0FIX1</accession>
<evidence type="ECO:0000256" key="3">
    <source>
        <dbReference type="SAM" id="Coils"/>
    </source>
</evidence>
<feature type="coiled-coil region" evidence="3">
    <location>
        <begin position="7"/>
        <end position="37"/>
    </location>
</feature>
<organism evidence="4 5">
    <name type="scientific">Wallemia hederae</name>
    <dbReference type="NCBI Taxonomy" id="1540922"/>
    <lineage>
        <taxon>Eukaryota</taxon>
        <taxon>Fungi</taxon>
        <taxon>Dikarya</taxon>
        <taxon>Basidiomycota</taxon>
        <taxon>Wallemiomycotina</taxon>
        <taxon>Wallemiomycetes</taxon>
        <taxon>Wallemiales</taxon>
        <taxon>Wallemiaceae</taxon>
        <taxon>Wallemia</taxon>
    </lineage>
</organism>
<keyword evidence="5" id="KW-1185">Reference proteome</keyword>
<dbReference type="GO" id="GO:0016272">
    <property type="term" value="C:prefoldin complex"/>
    <property type="evidence" value="ECO:0007669"/>
    <property type="project" value="InterPro"/>
</dbReference>
<protein>
    <recommendedName>
        <fullName evidence="6">Prefoldin subunit 6</fullName>
    </recommendedName>
</protein>
<dbReference type="PANTHER" id="PTHR21431">
    <property type="entry name" value="PREFOLDIN SUBUNIT 6"/>
    <property type="match status" value="1"/>
</dbReference>
<reference evidence="4 5" key="1">
    <citation type="submission" date="2019-03" db="EMBL/GenBank/DDBJ databases">
        <title>Sequencing 23 genomes of Wallemia ichthyophaga.</title>
        <authorList>
            <person name="Gostincar C."/>
        </authorList>
    </citation>
    <scope>NUCLEOTIDE SEQUENCE [LARGE SCALE GENOMIC DNA]</scope>
    <source>
        <strain evidence="4 5">EXF-5753</strain>
    </source>
</reference>
<dbReference type="GO" id="GO:0051131">
    <property type="term" value="P:chaperone-mediated protein complex assembly"/>
    <property type="evidence" value="ECO:0007669"/>
    <property type="project" value="TreeGrafter"/>
</dbReference>
<evidence type="ECO:0008006" key="6">
    <source>
        <dbReference type="Google" id="ProtNLM"/>
    </source>
</evidence>
<evidence type="ECO:0000313" key="5">
    <source>
        <dbReference type="Proteomes" id="UP000310189"/>
    </source>
</evidence>
<dbReference type="GO" id="GO:0006457">
    <property type="term" value="P:protein folding"/>
    <property type="evidence" value="ECO:0007669"/>
    <property type="project" value="InterPro"/>
</dbReference>
<dbReference type="Proteomes" id="UP000310189">
    <property type="component" value="Unassembled WGS sequence"/>
</dbReference>
<sequence>MTPQEEYQQLAEKLDKLVEVRQKLQIQFNENNQVKEEFSKLTPNNTVYKMVGPALVEQSQQESKLNVDKRIEFIQSEIDRTESEIKAAQQKVQSLQQAITKQQQAQVEAAEKAQAPPPPAS</sequence>
<proteinExistence type="inferred from homology"/>
<keyword evidence="3" id="KW-0175">Coiled coil</keyword>
<evidence type="ECO:0000256" key="1">
    <source>
        <dbReference type="ARBA" id="ARBA00008045"/>
    </source>
</evidence>
<dbReference type="Gene3D" id="1.10.287.370">
    <property type="match status" value="1"/>
</dbReference>
<comment type="similarity">
    <text evidence="1">Belongs to the prefoldin subunit beta family.</text>
</comment>
<dbReference type="PANTHER" id="PTHR21431:SF0">
    <property type="entry name" value="PREFOLDIN SUBUNIT 6"/>
    <property type="match status" value="1"/>
</dbReference>
<dbReference type="GO" id="GO:0051082">
    <property type="term" value="F:unfolded protein binding"/>
    <property type="evidence" value="ECO:0007669"/>
    <property type="project" value="InterPro"/>
</dbReference>
<dbReference type="InterPro" id="IPR002777">
    <property type="entry name" value="PFD_beta-like"/>
</dbReference>
<dbReference type="SUPFAM" id="SSF46579">
    <property type="entry name" value="Prefoldin"/>
    <property type="match status" value="1"/>
</dbReference>
<dbReference type="GO" id="GO:0005737">
    <property type="term" value="C:cytoplasm"/>
    <property type="evidence" value="ECO:0007669"/>
    <property type="project" value="TreeGrafter"/>
</dbReference>
<dbReference type="CDD" id="cd23161">
    <property type="entry name" value="Prefoldin_6"/>
    <property type="match status" value="1"/>
</dbReference>
<gene>
    <name evidence="4" type="ORF">E3P99_02598</name>
</gene>
<feature type="coiled-coil region" evidence="3">
    <location>
        <begin position="64"/>
        <end position="105"/>
    </location>
</feature>
<name>A0A4T0FIX1_9BASI</name>
<dbReference type="OrthoDB" id="248120at2759"/>
<dbReference type="InterPro" id="IPR009053">
    <property type="entry name" value="Prefoldin"/>
</dbReference>
<dbReference type="Pfam" id="PF01920">
    <property type="entry name" value="Prefoldin_2"/>
    <property type="match status" value="1"/>
</dbReference>
<dbReference type="AlphaFoldDB" id="A0A4T0FIX1"/>
<dbReference type="GO" id="GO:0051087">
    <property type="term" value="F:protein-folding chaperone binding"/>
    <property type="evidence" value="ECO:0007669"/>
    <property type="project" value="TreeGrafter"/>
</dbReference>
<evidence type="ECO:0000313" key="4">
    <source>
        <dbReference type="EMBL" id="TIA88427.1"/>
    </source>
</evidence>
<keyword evidence="2" id="KW-0143">Chaperone</keyword>
<evidence type="ECO:0000256" key="2">
    <source>
        <dbReference type="ARBA" id="ARBA00023186"/>
    </source>
</evidence>
<dbReference type="FunFam" id="1.10.287.370:FF:000003">
    <property type="entry name" value="Prefoldin subunit 6"/>
    <property type="match status" value="1"/>
</dbReference>
<comment type="caution">
    <text evidence="4">The sequence shown here is derived from an EMBL/GenBank/DDBJ whole genome shotgun (WGS) entry which is preliminary data.</text>
</comment>